<dbReference type="InterPro" id="IPR036291">
    <property type="entry name" value="NAD(P)-bd_dom_sf"/>
</dbReference>
<evidence type="ECO:0000256" key="1">
    <source>
        <dbReference type="ARBA" id="ARBA00001947"/>
    </source>
</evidence>
<evidence type="ECO:0000256" key="2">
    <source>
        <dbReference type="ARBA" id="ARBA00022723"/>
    </source>
</evidence>
<evidence type="ECO:0000313" key="7">
    <source>
        <dbReference type="EMBL" id="ELK23264.1"/>
    </source>
</evidence>
<dbReference type="GO" id="GO:0042572">
    <property type="term" value="P:retinol metabolic process"/>
    <property type="evidence" value="ECO:0007669"/>
    <property type="project" value="TreeGrafter"/>
</dbReference>
<keyword evidence="3" id="KW-0862">Zinc</keyword>
<dbReference type="EMBL" id="KB113775">
    <property type="protein sequence ID" value="ELK23264.1"/>
    <property type="molecule type" value="Genomic_DNA"/>
</dbReference>
<keyword evidence="5" id="KW-0520">NAD</keyword>
<dbReference type="Proteomes" id="UP000010556">
    <property type="component" value="Unassembled WGS sequence"/>
</dbReference>
<dbReference type="PANTHER" id="PTHR43880">
    <property type="entry name" value="ALCOHOL DEHYDROGENASE"/>
    <property type="match status" value="1"/>
</dbReference>
<comment type="cofactor">
    <cofactor evidence="1">
        <name>Zn(2+)</name>
        <dbReference type="ChEBI" id="CHEBI:29105"/>
    </cofactor>
</comment>
<gene>
    <name evidence="7" type="ORF">MDA_GLEAN10016948</name>
</gene>
<dbReference type="AlphaFoldDB" id="L5LAB3"/>
<reference evidence="8" key="1">
    <citation type="journal article" date="2013" name="Science">
        <title>Comparative analysis of bat genomes provides insight into the evolution of flight and immunity.</title>
        <authorList>
            <person name="Zhang G."/>
            <person name="Cowled C."/>
            <person name="Shi Z."/>
            <person name="Huang Z."/>
            <person name="Bishop-Lilly K.A."/>
            <person name="Fang X."/>
            <person name="Wynne J.W."/>
            <person name="Xiong Z."/>
            <person name="Baker M.L."/>
            <person name="Zhao W."/>
            <person name="Tachedjian M."/>
            <person name="Zhu Y."/>
            <person name="Zhou P."/>
            <person name="Jiang X."/>
            <person name="Ng J."/>
            <person name="Yang L."/>
            <person name="Wu L."/>
            <person name="Xiao J."/>
            <person name="Feng Y."/>
            <person name="Chen Y."/>
            <person name="Sun X."/>
            <person name="Zhang Y."/>
            <person name="Marsh G.A."/>
            <person name="Crameri G."/>
            <person name="Broder C.C."/>
            <person name="Frey K.G."/>
            <person name="Wang L.F."/>
            <person name="Wang J."/>
        </authorList>
    </citation>
    <scope>NUCLEOTIDE SEQUENCE [LARGE SCALE GENOMIC DNA]</scope>
</reference>
<sequence length="194" mass="20583">MAKKKTIICRAAIAWKTNSPLAIEEVQVEPPKAGEVRIKVTPGSICVVFGLGGIGSAIVMGCKASGASRIIGVDINEEKFPRARALGVTDCLNPRNLKKPVQQVVKEMTVVGVDFAFEAIGLVDTMPDYPQLPSPAATHLPHWNLPPLHKAVETPGPASSTLCRVTGPPGLTVQNGCWALPPLCMWPSCDDVKA</sequence>
<dbReference type="GO" id="GO:0042573">
    <property type="term" value="P:retinoic acid metabolic process"/>
    <property type="evidence" value="ECO:0007669"/>
    <property type="project" value="TreeGrafter"/>
</dbReference>
<dbReference type="PANTHER" id="PTHR43880:SF6">
    <property type="entry name" value="ALCOHOL DEHYDROGENASE 6A (CLASS V)"/>
    <property type="match status" value="1"/>
</dbReference>
<evidence type="ECO:0000313" key="8">
    <source>
        <dbReference type="Proteomes" id="UP000010556"/>
    </source>
</evidence>
<evidence type="ECO:0000256" key="4">
    <source>
        <dbReference type="ARBA" id="ARBA00023002"/>
    </source>
</evidence>
<keyword evidence="4" id="KW-0560">Oxidoreductase</keyword>
<dbReference type="FunFam" id="3.40.50.720:FF:000003">
    <property type="entry name" value="S-(hydroxymethyl)glutathione dehydrogenase"/>
    <property type="match status" value="1"/>
</dbReference>
<evidence type="ECO:0000256" key="3">
    <source>
        <dbReference type="ARBA" id="ARBA00022833"/>
    </source>
</evidence>
<dbReference type="SUPFAM" id="SSF50129">
    <property type="entry name" value="GroES-like"/>
    <property type="match status" value="1"/>
</dbReference>
<dbReference type="eggNOG" id="KOG0022">
    <property type="taxonomic scope" value="Eukaryota"/>
</dbReference>
<feature type="domain" description="Alcohol dehydrogenase-like C-terminal" evidence="6">
    <location>
        <begin position="53"/>
        <end position="134"/>
    </location>
</feature>
<accession>L5LAB3</accession>
<proteinExistence type="predicted"/>
<dbReference type="GO" id="GO:0005829">
    <property type="term" value="C:cytosol"/>
    <property type="evidence" value="ECO:0007669"/>
    <property type="project" value="TreeGrafter"/>
</dbReference>
<dbReference type="InterPro" id="IPR011032">
    <property type="entry name" value="GroES-like_sf"/>
</dbReference>
<evidence type="ECO:0000259" key="6">
    <source>
        <dbReference type="Pfam" id="PF00107"/>
    </source>
</evidence>
<keyword evidence="8" id="KW-1185">Reference proteome</keyword>
<dbReference type="Pfam" id="PF00107">
    <property type="entry name" value="ADH_zinc_N"/>
    <property type="match status" value="1"/>
</dbReference>
<dbReference type="GO" id="GO:0004745">
    <property type="term" value="F:all-trans-retinol dehydrogenase (NAD+) activity"/>
    <property type="evidence" value="ECO:0007669"/>
    <property type="project" value="TreeGrafter"/>
</dbReference>
<keyword evidence="2" id="KW-0479">Metal-binding</keyword>
<dbReference type="SUPFAM" id="SSF51735">
    <property type="entry name" value="NAD(P)-binding Rossmann-fold domains"/>
    <property type="match status" value="1"/>
</dbReference>
<dbReference type="Gene3D" id="3.40.50.720">
    <property type="entry name" value="NAD(P)-binding Rossmann-like Domain"/>
    <property type="match status" value="1"/>
</dbReference>
<protein>
    <submittedName>
        <fullName evidence="7">Alcohol dehydrogenase 6</fullName>
    </submittedName>
</protein>
<dbReference type="Gene3D" id="3.90.180.10">
    <property type="entry name" value="Medium-chain alcohol dehydrogenases, catalytic domain"/>
    <property type="match status" value="1"/>
</dbReference>
<dbReference type="GO" id="GO:0008270">
    <property type="term" value="F:zinc ion binding"/>
    <property type="evidence" value="ECO:0007669"/>
    <property type="project" value="TreeGrafter"/>
</dbReference>
<evidence type="ECO:0000256" key="5">
    <source>
        <dbReference type="ARBA" id="ARBA00023027"/>
    </source>
</evidence>
<name>L5LAB3_MYODS</name>
<organism evidence="7 8">
    <name type="scientific">Myotis davidii</name>
    <name type="common">David's myotis</name>
    <dbReference type="NCBI Taxonomy" id="225400"/>
    <lineage>
        <taxon>Eukaryota</taxon>
        <taxon>Metazoa</taxon>
        <taxon>Chordata</taxon>
        <taxon>Craniata</taxon>
        <taxon>Vertebrata</taxon>
        <taxon>Euteleostomi</taxon>
        <taxon>Mammalia</taxon>
        <taxon>Eutheria</taxon>
        <taxon>Laurasiatheria</taxon>
        <taxon>Chiroptera</taxon>
        <taxon>Yangochiroptera</taxon>
        <taxon>Vespertilionidae</taxon>
        <taxon>Myotis</taxon>
    </lineage>
</organism>
<dbReference type="InterPro" id="IPR013149">
    <property type="entry name" value="ADH-like_C"/>
</dbReference>